<feature type="domain" description="(S)-ureidoglycine aminohydrolase cupin" evidence="2">
    <location>
        <begin position="40"/>
        <end position="112"/>
    </location>
</feature>
<proteinExistence type="predicted"/>
<protein>
    <recommendedName>
        <fullName evidence="2">(S)-ureidoglycine aminohydrolase cupin domain-containing protein</fullName>
    </recommendedName>
</protein>
<sequence>MTTPNFLSVDTDSVEPEAGAPAPDRLISGDPKFRTWNVEERDGGLYAGIWESTPGKWRIVYDEWEFCHILSGVSVISEDGGEARTVRAGDSFVLRPGFKGSWEVLETTRKEYVIKL</sequence>
<dbReference type="OrthoDB" id="9799053at2"/>
<name>G6Y8R8_9HYPH</name>
<evidence type="ECO:0000313" key="4">
    <source>
        <dbReference type="Proteomes" id="UP000002949"/>
    </source>
</evidence>
<dbReference type="InterPro" id="IPR008579">
    <property type="entry name" value="UGlyAH_Cupin_dom"/>
</dbReference>
<keyword evidence="4" id="KW-1185">Reference proteome</keyword>
<feature type="compositionally biased region" description="Polar residues" evidence="1">
    <location>
        <begin position="1"/>
        <end position="11"/>
    </location>
</feature>
<evidence type="ECO:0000256" key="1">
    <source>
        <dbReference type="SAM" id="MobiDB-lite"/>
    </source>
</evidence>
<dbReference type="SUPFAM" id="SSF51182">
    <property type="entry name" value="RmlC-like cupins"/>
    <property type="match status" value="1"/>
</dbReference>
<dbReference type="AlphaFoldDB" id="G6Y8R8"/>
<dbReference type="RefSeq" id="WP_006201853.1">
    <property type="nucleotide sequence ID" value="NZ_AGSN01000096.1"/>
</dbReference>
<dbReference type="KEGG" id="mamo:A6B35_17430"/>
<organism evidence="3 4">
    <name type="scientific">Mesorhizobium amorphae CCNWGS0123</name>
    <dbReference type="NCBI Taxonomy" id="1082933"/>
    <lineage>
        <taxon>Bacteria</taxon>
        <taxon>Pseudomonadati</taxon>
        <taxon>Pseudomonadota</taxon>
        <taxon>Alphaproteobacteria</taxon>
        <taxon>Hyphomicrobiales</taxon>
        <taxon>Phyllobacteriaceae</taxon>
        <taxon>Mesorhizobium</taxon>
    </lineage>
</organism>
<accession>G6Y8R8</accession>
<dbReference type="InterPro" id="IPR011051">
    <property type="entry name" value="RmlC_Cupin_sf"/>
</dbReference>
<dbReference type="Gene3D" id="2.60.120.10">
    <property type="entry name" value="Jelly Rolls"/>
    <property type="match status" value="1"/>
</dbReference>
<evidence type="ECO:0000313" key="3">
    <source>
        <dbReference type="EMBL" id="EHH11790.1"/>
    </source>
</evidence>
<evidence type="ECO:0000259" key="2">
    <source>
        <dbReference type="Pfam" id="PF05899"/>
    </source>
</evidence>
<dbReference type="PATRIC" id="fig|1082933.3.peg.2255"/>
<feature type="region of interest" description="Disordered" evidence="1">
    <location>
        <begin position="1"/>
        <end position="25"/>
    </location>
</feature>
<dbReference type="CDD" id="cd02227">
    <property type="entry name" value="cupin_TM1112-like"/>
    <property type="match status" value="1"/>
</dbReference>
<dbReference type="STRING" id="1082933.A6B35_17430"/>
<gene>
    <name evidence="3" type="ORF">MEA186_11686</name>
</gene>
<dbReference type="Pfam" id="PF05899">
    <property type="entry name" value="Cupin_3"/>
    <property type="match status" value="1"/>
</dbReference>
<dbReference type="EMBL" id="AGSN01000096">
    <property type="protein sequence ID" value="EHH11790.1"/>
    <property type="molecule type" value="Genomic_DNA"/>
</dbReference>
<dbReference type="Proteomes" id="UP000002949">
    <property type="component" value="Unassembled WGS sequence"/>
</dbReference>
<reference evidence="3 4" key="1">
    <citation type="journal article" date="2012" name="J. Bacteriol.">
        <title>Draft Genome Sequence of Plant Growth-Promoting Rhizobium Mesorhizobium amorphae, Isolated from Zinc-Lead Mine Tailings.</title>
        <authorList>
            <person name="Hao X."/>
            <person name="Lin Y."/>
            <person name="Johnstone L."/>
            <person name="Baltrus D.A."/>
            <person name="Miller S.J."/>
            <person name="Wei G."/>
            <person name="Rensing C."/>
        </authorList>
    </citation>
    <scope>NUCLEOTIDE SEQUENCE [LARGE SCALE GENOMIC DNA]</scope>
    <source>
        <strain evidence="3 4">CCNWGS0123</strain>
    </source>
</reference>
<dbReference type="InterPro" id="IPR014710">
    <property type="entry name" value="RmlC-like_jellyroll"/>
</dbReference>
<dbReference type="PANTHER" id="PTHR40943:SF2">
    <property type="entry name" value="(S)-UREIDOGLYCINE AMINOHYDROLASE CUPIN DOMAIN-CONTAINING PROTEIN"/>
    <property type="match status" value="1"/>
</dbReference>
<dbReference type="PANTHER" id="PTHR40943">
    <property type="entry name" value="CYTOPLASMIC PROTEIN-RELATED"/>
    <property type="match status" value="1"/>
</dbReference>
<dbReference type="eggNOG" id="COG3450">
    <property type="taxonomic scope" value="Bacteria"/>
</dbReference>